<dbReference type="EMBL" id="VUJX02000010">
    <property type="protein sequence ID" value="KAL0930961.1"/>
    <property type="molecule type" value="Genomic_DNA"/>
</dbReference>
<proteinExistence type="predicted"/>
<reference evidence="1 2" key="1">
    <citation type="journal article" date="2020" name="Phytopathology">
        <title>Genome Sequence Resources of Colletotrichum truncatum, C. plurivorum, C. musicola, and C. sojae: Four Species Pathogenic to Soybean (Glycine max).</title>
        <authorList>
            <person name="Rogerio F."/>
            <person name="Boufleur T.R."/>
            <person name="Ciampi-Guillardi M."/>
            <person name="Sukno S.A."/>
            <person name="Thon M.R."/>
            <person name="Massola Junior N.S."/>
            <person name="Baroncelli R."/>
        </authorList>
    </citation>
    <scope>NUCLEOTIDE SEQUENCE [LARGE SCALE GENOMIC DNA]</scope>
    <source>
        <strain evidence="1 2">CMES1059</strain>
    </source>
</reference>
<protein>
    <submittedName>
        <fullName evidence="1">Uncharacterized protein</fullName>
    </submittedName>
</protein>
<sequence length="76" mass="8562">MRLCKWMGLFEDMEGRAKDKHRILAQRVPTWTIESHKRRAAAPVLIASARAAGAGDGSVYRSCILEKPGEWEPPTR</sequence>
<accession>A0ACC3YGI5</accession>
<gene>
    <name evidence="1" type="ORF">CTRU02_213696</name>
</gene>
<comment type="caution">
    <text evidence="1">The sequence shown here is derived from an EMBL/GenBank/DDBJ whole genome shotgun (WGS) entry which is preliminary data.</text>
</comment>
<name>A0ACC3YGI5_COLTU</name>
<organism evidence="1 2">
    <name type="scientific">Colletotrichum truncatum</name>
    <name type="common">Anthracnose fungus</name>
    <name type="synonym">Colletotrichum capsici</name>
    <dbReference type="NCBI Taxonomy" id="5467"/>
    <lineage>
        <taxon>Eukaryota</taxon>
        <taxon>Fungi</taxon>
        <taxon>Dikarya</taxon>
        <taxon>Ascomycota</taxon>
        <taxon>Pezizomycotina</taxon>
        <taxon>Sordariomycetes</taxon>
        <taxon>Hypocreomycetidae</taxon>
        <taxon>Glomerellales</taxon>
        <taxon>Glomerellaceae</taxon>
        <taxon>Colletotrichum</taxon>
        <taxon>Colletotrichum truncatum species complex</taxon>
    </lineage>
</organism>
<evidence type="ECO:0000313" key="2">
    <source>
        <dbReference type="Proteomes" id="UP000805649"/>
    </source>
</evidence>
<dbReference type="Proteomes" id="UP000805649">
    <property type="component" value="Unassembled WGS sequence"/>
</dbReference>
<evidence type="ECO:0000313" key="1">
    <source>
        <dbReference type="EMBL" id="KAL0930961.1"/>
    </source>
</evidence>
<keyword evidence="2" id="KW-1185">Reference proteome</keyword>